<protein>
    <submittedName>
        <fullName evidence="1">Uncharacterized protein</fullName>
    </submittedName>
</protein>
<reference evidence="1 2" key="1">
    <citation type="journal article" date="2023" name="ACS Omega">
        <title>Identification of the Neoaspergillic Acid Biosynthesis Gene Cluster by Establishing an In Vitro CRISPR-Ribonucleoprotein Genetic System in Aspergillus melleus.</title>
        <authorList>
            <person name="Yuan B."/>
            <person name="Grau M.F."/>
            <person name="Murata R.M."/>
            <person name="Torok T."/>
            <person name="Venkateswaran K."/>
            <person name="Stajich J.E."/>
            <person name="Wang C.C.C."/>
        </authorList>
    </citation>
    <scope>NUCLEOTIDE SEQUENCE [LARGE SCALE GENOMIC DNA]</scope>
    <source>
        <strain evidence="1 2">IMV 1140</strain>
    </source>
</reference>
<keyword evidence="2" id="KW-1185">Reference proteome</keyword>
<accession>A0ACC3ASA8</accession>
<gene>
    <name evidence="1" type="ORF">N8T08_009988</name>
</gene>
<evidence type="ECO:0000313" key="1">
    <source>
        <dbReference type="EMBL" id="KAK1140675.1"/>
    </source>
</evidence>
<dbReference type="EMBL" id="JAOPJF010000077">
    <property type="protein sequence ID" value="KAK1140675.1"/>
    <property type="molecule type" value="Genomic_DNA"/>
</dbReference>
<sequence>MTATTPSGSAIHQVGTTGGWHGVISENGPFKPAAGRYHLYIGLFCPFAHRVNLVRHLRGLTDILPVSIVKPYPKGDANGWPGWRFPQTDDEYEGATVDHLYGSTFMHEIYFKADPSYKGRYSVPVLWDKKTETIVNNESAELLRWLPTAFDSILPPDSAFNLYPKTLAPQIDELSPWLQSDLNAGVYKAGFADLQDSYDRAVPIVFRALNRLEALISQDGGPFILGQQLTELDLRAYATIIRFDAIYVQHFKCNLGIIRHDYPVIHNWLKNLYWNVRGFRESTDFRHIKENLDTKSHSDINPKAITPMGPIPNVESGVEEDWSKLRVGHIDV</sequence>
<comment type="caution">
    <text evidence="1">The sequence shown here is derived from an EMBL/GenBank/DDBJ whole genome shotgun (WGS) entry which is preliminary data.</text>
</comment>
<organism evidence="1 2">
    <name type="scientific">Aspergillus melleus</name>
    <dbReference type="NCBI Taxonomy" id="138277"/>
    <lineage>
        <taxon>Eukaryota</taxon>
        <taxon>Fungi</taxon>
        <taxon>Dikarya</taxon>
        <taxon>Ascomycota</taxon>
        <taxon>Pezizomycotina</taxon>
        <taxon>Eurotiomycetes</taxon>
        <taxon>Eurotiomycetidae</taxon>
        <taxon>Eurotiales</taxon>
        <taxon>Aspergillaceae</taxon>
        <taxon>Aspergillus</taxon>
        <taxon>Aspergillus subgen. Circumdati</taxon>
    </lineage>
</organism>
<dbReference type="Proteomes" id="UP001177260">
    <property type="component" value="Unassembled WGS sequence"/>
</dbReference>
<evidence type="ECO:0000313" key="2">
    <source>
        <dbReference type="Proteomes" id="UP001177260"/>
    </source>
</evidence>
<name>A0ACC3ASA8_9EURO</name>
<proteinExistence type="predicted"/>